<accession>A0A4R5A511</accession>
<evidence type="ECO:0000313" key="1">
    <source>
        <dbReference type="EMBL" id="TDD67001.1"/>
    </source>
</evidence>
<keyword evidence="2" id="KW-1185">Reference proteome</keyword>
<organism evidence="1 2">
    <name type="scientific">Jiangella aurantiaca</name>
    <dbReference type="NCBI Taxonomy" id="2530373"/>
    <lineage>
        <taxon>Bacteria</taxon>
        <taxon>Bacillati</taxon>
        <taxon>Actinomycetota</taxon>
        <taxon>Actinomycetes</taxon>
        <taxon>Jiangellales</taxon>
        <taxon>Jiangellaceae</taxon>
        <taxon>Jiangella</taxon>
    </lineage>
</organism>
<reference evidence="1 2" key="1">
    <citation type="submission" date="2019-02" db="EMBL/GenBank/DDBJ databases">
        <title>Draft genome sequences of novel Actinobacteria.</title>
        <authorList>
            <person name="Sahin N."/>
            <person name="Ay H."/>
            <person name="Saygin H."/>
        </authorList>
    </citation>
    <scope>NUCLEOTIDE SEQUENCE [LARGE SCALE GENOMIC DNA]</scope>
    <source>
        <strain evidence="1 2">8K307</strain>
    </source>
</reference>
<dbReference type="OrthoDB" id="9792152at2"/>
<proteinExistence type="predicted"/>
<dbReference type="AlphaFoldDB" id="A0A4R5A511"/>
<comment type="caution">
    <text evidence="1">The sequence shown here is derived from an EMBL/GenBank/DDBJ whole genome shotgun (WGS) entry which is preliminary data.</text>
</comment>
<dbReference type="RefSeq" id="WP_132105003.1">
    <property type="nucleotide sequence ID" value="NZ_SMLB01000033.1"/>
</dbReference>
<sequence>MRRVGAGAGRTCEFRYTYTPAEVGADIVELGLEVEGVPYTVSLTGTGVPAIEVSSTALAFGMVVVGETAALDAAMRPRTGSR</sequence>
<name>A0A4R5A511_9ACTN</name>
<evidence type="ECO:0000313" key="2">
    <source>
        <dbReference type="Proteomes" id="UP000295217"/>
    </source>
</evidence>
<dbReference type="EMBL" id="SMLB01000033">
    <property type="protein sequence ID" value="TDD67001.1"/>
    <property type="molecule type" value="Genomic_DNA"/>
</dbReference>
<protein>
    <submittedName>
        <fullName evidence="1">Uncharacterized protein</fullName>
    </submittedName>
</protein>
<gene>
    <name evidence="1" type="ORF">E1262_20490</name>
</gene>
<dbReference type="Proteomes" id="UP000295217">
    <property type="component" value="Unassembled WGS sequence"/>
</dbReference>